<evidence type="ECO:0000313" key="2">
    <source>
        <dbReference type="EMBL" id="KRF85276.1"/>
    </source>
</evidence>
<accession>A0A0Q9WK99</accession>
<gene>
    <name evidence="2" type="primary">Dvir\GJ25581</name>
    <name evidence="2" type="ORF">Dvir_GJ25581</name>
</gene>
<dbReference type="AlphaFoldDB" id="A0A0Q9WK99"/>
<sequence>MATNWGAKGTGQNSLDARADMQTDCSVQAEINNSEISNESNDEEPPEFVCTSDDANYSPPKKMRLRMEKRAVYDGAQANASNWKTHLGI</sequence>
<evidence type="ECO:0000256" key="1">
    <source>
        <dbReference type="SAM" id="MobiDB-lite"/>
    </source>
</evidence>
<dbReference type="InParanoid" id="A0A0Q9WK99"/>
<keyword evidence="3" id="KW-1185">Reference proteome</keyword>
<protein>
    <submittedName>
        <fullName evidence="2">Uncharacterized protein</fullName>
    </submittedName>
</protein>
<evidence type="ECO:0000313" key="3">
    <source>
        <dbReference type="Proteomes" id="UP000008792"/>
    </source>
</evidence>
<organism evidence="2 3">
    <name type="scientific">Drosophila virilis</name>
    <name type="common">Fruit fly</name>
    <dbReference type="NCBI Taxonomy" id="7244"/>
    <lineage>
        <taxon>Eukaryota</taxon>
        <taxon>Metazoa</taxon>
        <taxon>Ecdysozoa</taxon>
        <taxon>Arthropoda</taxon>
        <taxon>Hexapoda</taxon>
        <taxon>Insecta</taxon>
        <taxon>Pterygota</taxon>
        <taxon>Neoptera</taxon>
        <taxon>Endopterygota</taxon>
        <taxon>Diptera</taxon>
        <taxon>Brachycera</taxon>
        <taxon>Muscomorpha</taxon>
        <taxon>Ephydroidea</taxon>
        <taxon>Drosophilidae</taxon>
        <taxon>Drosophila</taxon>
    </lineage>
</organism>
<dbReference type="Proteomes" id="UP000008792">
    <property type="component" value="Unassembled WGS sequence"/>
</dbReference>
<name>A0A0Q9WK99_DROVI</name>
<proteinExistence type="predicted"/>
<feature type="region of interest" description="Disordered" evidence="1">
    <location>
        <begin position="33"/>
        <end position="60"/>
    </location>
</feature>
<dbReference type="KEGG" id="dvi:26530351"/>
<dbReference type="EMBL" id="CH940658">
    <property type="protein sequence ID" value="KRF85276.1"/>
    <property type="molecule type" value="Genomic_DNA"/>
</dbReference>
<reference evidence="2 3" key="1">
    <citation type="journal article" date="2007" name="Nature">
        <title>Evolution of genes and genomes on the Drosophila phylogeny.</title>
        <authorList>
            <consortium name="Drosophila 12 Genomes Consortium"/>
            <person name="Clark A.G."/>
            <person name="Eisen M.B."/>
            <person name="Smith D.R."/>
            <person name="Bergman C.M."/>
            <person name="Oliver B."/>
            <person name="Markow T.A."/>
            <person name="Kaufman T.C."/>
            <person name="Kellis M."/>
            <person name="Gelbart W."/>
            <person name="Iyer V.N."/>
            <person name="Pollard D.A."/>
            <person name="Sackton T.B."/>
            <person name="Larracuente A.M."/>
            <person name="Singh N.D."/>
            <person name="Abad J.P."/>
            <person name="Abt D.N."/>
            <person name="Adryan B."/>
            <person name="Aguade M."/>
            <person name="Akashi H."/>
            <person name="Anderson W.W."/>
            <person name="Aquadro C.F."/>
            <person name="Ardell D.H."/>
            <person name="Arguello R."/>
            <person name="Artieri C.G."/>
            <person name="Barbash D.A."/>
            <person name="Barker D."/>
            <person name="Barsanti P."/>
            <person name="Batterham P."/>
            <person name="Batzoglou S."/>
            <person name="Begun D."/>
            <person name="Bhutkar A."/>
            <person name="Blanco E."/>
            <person name="Bosak S.A."/>
            <person name="Bradley R.K."/>
            <person name="Brand A.D."/>
            <person name="Brent M.R."/>
            <person name="Brooks A.N."/>
            <person name="Brown R.H."/>
            <person name="Butlin R.K."/>
            <person name="Caggese C."/>
            <person name="Calvi B.R."/>
            <person name="Bernardo de Carvalho A."/>
            <person name="Caspi A."/>
            <person name="Castrezana S."/>
            <person name="Celniker S.E."/>
            <person name="Chang J.L."/>
            <person name="Chapple C."/>
            <person name="Chatterji S."/>
            <person name="Chinwalla A."/>
            <person name="Civetta A."/>
            <person name="Clifton S.W."/>
            <person name="Comeron J.M."/>
            <person name="Costello J.C."/>
            <person name="Coyne J.A."/>
            <person name="Daub J."/>
            <person name="David R.G."/>
            <person name="Delcher A.L."/>
            <person name="Delehaunty K."/>
            <person name="Do C.B."/>
            <person name="Ebling H."/>
            <person name="Edwards K."/>
            <person name="Eickbush T."/>
            <person name="Evans J.D."/>
            <person name="Filipski A."/>
            <person name="Findeiss S."/>
            <person name="Freyhult E."/>
            <person name="Fulton L."/>
            <person name="Fulton R."/>
            <person name="Garcia A.C."/>
            <person name="Gardiner A."/>
            <person name="Garfield D.A."/>
            <person name="Garvin B.E."/>
            <person name="Gibson G."/>
            <person name="Gilbert D."/>
            <person name="Gnerre S."/>
            <person name="Godfrey J."/>
            <person name="Good R."/>
            <person name="Gotea V."/>
            <person name="Gravely B."/>
            <person name="Greenberg A.J."/>
            <person name="Griffiths-Jones S."/>
            <person name="Gross S."/>
            <person name="Guigo R."/>
            <person name="Gustafson E.A."/>
            <person name="Haerty W."/>
            <person name="Hahn M.W."/>
            <person name="Halligan D.L."/>
            <person name="Halpern A.L."/>
            <person name="Halter G.M."/>
            <person name="Han M.V."/>
            <person name="Heger A."/>
            <person name="Hillier L."/>
            <person name="Hinrichs A.S."/>
            <person name="Holmes I."/>
            <person name="Hoskins R.A."/>
            <person name="Hubisz M.J."/>
            <person name="Hultmark D."/>
            <person name="Huntley M.A."/>
            <person name="Jaffe D.B."/>
            <person name="Jagadeeshan S."/>
            <person name="Jeck W.R."/>
            <person name="Johnson J."/>
            <person name="Jones C.D."/>
            <person name="Jordan W.C."/>
            <person name="Karpen G.H."/>
            <person name="Kataoka E."/>
            <person name="Keightley P.D."/>
            <person name="Kheradpour P."/>
            <person name="Kirkness E.F."/>
            <person name="Koerich L.B."/>
            <person name="Kristiansen K."/>
            <person name="Kudrna D."/>
            <person name="Kulathinal R.J."/>
            <person name="Kumar S."/>
            <person name="Kwok R."/>
            <person name="Lander E."/>
            <person name="Langley C.H."/>
            <person name="Lapoint R."/>
            <person name="Lazzaro B.P."/>
            <person name="Lee S.J."/>
            <person name="Levesque L."/>
            <person name="Li R."/>
            <person name="Lin C.F."/>
            <person name="Lin M.F."/>
            <person name="Lindblad-Toh K."/>
            <person name="Llopart A."/>
            <person name="Long M."/>
            <person name="Low L."/>
            <person name="Lozovsky E."/>
            <person name="Lu J."/>
            <person name="Luo M."/>
            <person name="Machado C.A."/>
            <person name="Makalowski W."/>
            <person name="Marzo M."/>
            <person name="Matsuda M."/>
            <person name="Matzkin L."/>
            <person name="McAllister B."/>
            <person name="McBride C.S."/>
            <person name="McKernan B."/>
            <person name="McKernan K."/>
            <person name="Mendez-Lago M."/>
            <person name="Minx P."/>
            <person name="Mollenhauer M.U."/>
            <person name="Montooth K."/>
            <person name="Mount S.M."/>
            <person name="Mu X."/>
            <person name="Myers E."/>
            <person name="Negre B."/>
            <person name="Newfeld S."/>
            <person name="Nielsen R."/>
            <person name="Noor M.A."/>
            <person name="O'Grady P."/>
            <person name="Pachter L."/>
            <person name="Papaceit M."/>
            <person name="Parisi M.J."/>
            <person name="Parisi M."/>
            <person name="Parts L."/>
            <person name="Pedersen J.S."/>
            <person name="Pesole G."/>
            <person name="Phillippy A.M."/>
            <person name="Ponting C.P."/>
            <person name="Pop M."/>
            <person name="Porcelli D."/>
            <person name="Powell J.R."/>
            <person name="Prohaska S."/>
            <person name="Pruitt K."/>
            <person name="Puig M."/>
            <person name="Quesneville H."/>
            <person name="Ram K.R."/>
            <person name="Rand D."/>
            <person name="Rasmussen M.D."/>
            <person name="Reed L.K."/>
            <person name="Reenan R."/>
            <person name="Reily A."/>
            <person name="Remington K.A."/>
            <person name="Rieger T.T."/>
            <person name="Ritchie M.G."/>
            <person name="Robin C."/>
            <person name="Rogers Y.H."/>
            <person name="Rohde C."/>
            <person name="Rozas J."/>
            <person name="Rubenfield M.J."/>
            <person name="Ruiz A."/>
            <person name="Russo S."/>
            <person name="Salzberg S.L."/>
            <person name="Sanchez-Gracia A."/>
            <person name="Saranga D.J."/>
            <person name="Sato H."/>
            <person name="Schaeffer S.W."/>
            <person name="Schatz M.C."/>
            <person name="Schlenke T."/>
            <person name="Schwartz R."/>
            <person name="Segarra C."/>
            <person name="Singh R.S."/>
            <person name="Sirot L."/>
            <person name="Sirota M."/>
            <person name="Sisneros N.B."/>
            <person name="Smith C.D."/>
            <person name="Smith T.F."/>
            <person name="Spieth J."/>
            <person name="Stage D.E."/>
            <person name="Stark A."/>
            <person name="Stephan W."/>
            <person name="Strausberg R.L."/>
            <person name="Strempel S."/>
            <person name="Sturgill D."/>
            <person name="Sutton G."/>
            <person name="Sutton G.G."/>
            <person name="Tao W."/>
            <person name="Teichmann S."/>
            <person name="Tobari Y.N."/>
            <person name="Tomimura Y."/>
            <person name="Tsolas J.M."/>
            <person name="Valente V.L."/>
            <person name="Venter E."/>
            <person name="Venter J.C."/>
            <person name="Vicario S."/>
            <person name="Vieira F.G."/>
            <person name="Vilella A.J."/>
            <person name="Villasante A."/>
            <person name="Walenz B."/>
            <person name="Wang J."/>
            <person name="Wasserman M."/>
            <person name="Watts T."/>
            <person name="Wilson D."/>
            <person name="Wilson R.K."/>
            <person name="Wing R.A."/>
            <person name="Wolfner M.F."/>
            <person name="Wong A."/>
            <person name="Wong G.K."/>
            <person name="Wu C.I."/>
            <person name="Wu G."/>
            <person name="Yamamoto D."/>
            <person name="Yang H.P."/>
            <person name="Yang S.P."/>
            <person name="Yorke J.A."/>
            <person name="Yoshida K."/>
            <person name="Zdobnov E."/>
            <person name="Zhang P."/>
            <person name="Zhang Y."/>
            <person name="Zimin A.V."/>
            <person name="Baldwin J."/>
            <person name="Abdouelleil A."/>
            <person name="Abdulkadir J."/>
            <person name="Abebe A."/>
            <person name="Abera B."/>
            <person name="Abreu J."/>
            <person name="Acer S.C."/>
            <person name="Aftuck L."/>
            <person name="Alexander A."/>
            <person name="An P."/>
            <person name="Anderson E."/>
            <person name="Anderson S."/>
            <person name="Arachi H."/>
            <person name="Azer M."/>
            <person name="Bachantsang P."/>
            <person name="Barry A."/>
            <person name="Bayul T."/>
            <person name="Berlin A."/>
            <person name="Bessette D."/>
            <person name="Bloom T."/>
            <person name="Blye J."/>
            <person name="Boguslavskiy L."/>
            <person name="Bonnet C."/>
            <person name="Boukhgalter B."/>
            <person name="Bourzgui I."/>
            <person name="Brown A."/>
            <person name="Cahill P."/>
            <person name="Channer S."/>
            <person name="Cheshatsang Y."/>
            <person name="Chuda L."/>
            <person name="Citroen M."/>
            <person name="Collymore A."/>
            <person name="Cooke P."/>
            <person name="Costello M."/>
            <person name="D'Aco K."/>
            <person name="Daza R."/>
            <person name="De Haan G."/>
            <person name="DeGray S."/>
            <person name="DeMaso C."/>
            <person name="Dhargay N."/>
            <person name="Dooley K."/>
            <person name="Dooley E."/>
            <person name="Doricent M."/>
            <person name="Dorje P."/>
            <person name="Dorjee K."/>
            <person name="Dupes A."/>
            <person name="Elong R."/>
            <person name="Falk J."/>
            <person name="Farina A."/>
            <person name="Faro S."/>
            <person name="Ferguson D."/>
            <person name="Fisher S."/>
            <person name="Foley C.D."/>
            <person name="Franke A."/>
            <person name="Friedrich D."/>
            <person name="Gadbois L."/>
            <person name="Gearin G."/>
            <person name="Gearin C.R."/>
            <person name="Giannoukos G."/>
            <person name="Goode T."/>
            <person name="Graham J."/>
            <person name="Grandbois E."/>
            <person name="Grewal S."/>
            <person name="Gyaltsen K."/>
            <person name="Hafez N."/>
            <person name="Hagos B."/>
            <person name="Hall J."/>
            <person name="Henson C."/>
            <person name="Hollinger A."/>
            <person name="Honan T."/>
            <person name="Huard M.D."/>
            <person name="Hughes L."/>
            <person name="Hurhula B."/>
            <person name="Husby M.E."/>
            <person name="Kamat A."/>
            <person name="Kanga B."/>
            <person name="Kashin S."/>
            <person name="Khazanovich D."/>
            <person name="Kisner P."/>
            <person name="Lance K."/>
            <person name="Lara M."/>
            <person name="Lee W."/>
            <person name="Lennon N."/>
            <person name="Letendre F."/>
            <person name="LeVine R."/>
            <person name="Lipovsky A."/>
            <person name="Liu X."/>
            <person name="Liu J."/>
            <person name="Liu S."/>
            <person name="Lokyitsang T."/>
            <person name="Lokyitsang Y."/>
            <person name="Lubonja R."/>
            <person name="Lui A."/>
            <person name="MacDonald P."/>
            <person name="Magnisalis V."/>
            <person name="Maru K."/>
            <person name="Matthews C."/>
            <person name="McCusker W."/>
            <person name="McDonough S."/>
            <person name="Mehta T."/>
            <person name="Meldrim J."/>
            <person name="Meneus L."/>
            <person name="Mihai O."/>
            <person name="Mihalev A."/>
            <person name="Mihova T."/>
            <person name="Mittelman R."/>
            <person name="Mlenga V."/>
            <person name="Montmayeur A."/>
            <person name="Mulrain L."/>
            <person name="Navidi A."/>
            <person name="Naylor J."/>
            <person name="Negash T."/>
            <person name="Nguyen T."/>
            <person name="Nguyen N."/>
            <person name="Nicol R."/>
            <person name="Norbu C."/>
            <person name="Norbu N."/>
            <person name="Novod N."/>
            <person name="O'Neill B."/>
            <person name="Osman S."/>
            <person name="Markiewicz E."/>
            <person name="Oyono O.L."/>
            <person name="Patti C."/>
            <person name="Phunkhang P."/>
            <person name="Pierre F."/>
            <person name="Priest M."/>
            <person name="Raghuraman S."/>
            <person name="Rege F."/>
            <person name="Reyes R."/>
            <person name="Rise C."/>
            <person name="Rogov P."/>
            <person name="Ross K."/>
            <person name="Ryan E."/>
            <person name="Settipalli S."/>
            <person name="Shea T."/>
            <person name="Sherpa N."/>
            <person name="Shi L."/>
            <person name="Shih D."/>
            <person name="Sparrow T."/>
            <person name="Spaulding J."/>
            <person name="Stalker J."/>
            <person name="Stange-Thomann N."/>
            <person name="Stavropoulos S."/>
            <person name="Stone C."/>
            <person name="Strader C."/>
            <person name="Tesfaye S."/>
            <person name="Thomson T."/>
            <person name="Thoulutsang Y."/>
            <person name="Thoulutsang D."/>
            <person name="Topham K."/>
            <person name="Topping I."/>
            <person name="Tsamla T."/>
            <person name="Vassiliev H."/>
            <person name="Vo A."/>
            <person name="Wangchuk T."/>
            <person name="Wangdi T."/>
            <person name="Weiand M."/>
            <person name="Wilkinson J."/>
            <person name="Wilson A."/>
            <person name="Yadav S."/>
            <person name="Young G."/>
            <person name="Yu Q."/>
            <person name="Zembek L."/>
            <person name="Zhong D."/>
            <person name="Zimmer A."/>
            <person name="Zwirko Z."/>
            <person name="Jaffe D.B."/>
            <person name="Alvarez P."/>
            <person name="Brockman W."/>
            <person name="Butler J."/>
            <person name="Chin C."/>
            <person name="Gnerre S."/>
            <person name="Grabherr M."/>
            <person name="Kleber M."/>
            <person name="Mauceli E."/>
            <person name="MacCallum I."/>
        </authorList>
    </citation>
    <scope>NUCLEOTIDE SEQUENCE [LARGE SCALE GENOMIC DNA]</scope>
    <source>
        <strain evidence="3">Tucson 15010-1051.87</strain>
    </source>
</reference>